<comment type="catalytic activity">
    <reaction evidence="11">
        <text>(9Z)-hexadecenoyl-[ACP] + malonyl-[ACP] + H(+) = 3-oxo-(11Z)-octadecenoyl-[ACP] + holo-[ACP] + CO2</text>
        <dbReference type="Rhea" id="RHEA:55040"/>
        <dbReference type="Rhea" id="RHEA-COMP:9623"/>
        <dbReference type="Rhea" id="RHEA-COMP:9685"/>
        <dbReference type="Rhea" id="RHEA-COMP:10800"/>
        <dbReference type="Rhea" id="RHEA-COMP:14074"/>
        <dbReference type="ChEBI" id="CHEBI:15378"/>
        <dbReference type="ChEBI" id="CHEBI:16526"/>
        <dbReference type="ChEBI" id="CHEBI:64479"/>
        <dbReference type="ChEBI" id="CHEBI:78449"/>
        <dbReference type="ChEBI" id="CHEBI:83989"/>
        <dbReference type="ChEBI" id="CHEBI:138538"/>
        <dbReference type="EC" id="2.3.1.179"/>
    </reaction>
</comment>
<dbReference type="InterPro" id="IPR017568">
    <property type="entry name" value="3-oxoacyl-ACP_synth-2"/>
</dbReference>
<dbReference type="GO" id="GO:0006633">
    <property type="term" value="P:fatty acid biosynthetic process"/>
    <property type="evidence" value="ECO:0007669"/>
    <property type="project" value="UniProtKB-UniRule"/>
</dbReference>
<dbReference type="InterPro" id="IPR020841">
    <property type="entry name" value="PKS_Beta-ketoAc_synthase_dom"/>
</dbReference>
<dbReference type="InterPro" id="IPR018201">
    <property type="entry name" value="Ketoacyl_synth_AS"/>
</dbReference>
<proteinExistence type="inferred from homology"/>
<dbReference type="PANTHER" id="PTHR11712">
    <property type="entry name" value="POLYKETIDE SYNTHASE-RELATED"/>
    <property type="match status" value="1"/>
</dbReference>
<dbReference type="PIRSF" id="PIRSF000447">
    <property type="entry name" value="KAS_II"/>
    <property type="match status" value="1"/>
</dbReference>
<evidence type="ECO:0000313" key="16">
    <source>
        <dbReference type="Proteomes" id="UP000192611"/>
    </source>
</evidence>
<dbReference type="GO" id="GO:0004315">
    <property type="term" value="F:3-oxoacyl-[acyl-carrier-protein] synthase activity"/>
    <property type="evidence" value="ECO:0007669"/>
    <property type="project" value="UniProtKB-UniRule"/>
</dbReference>
<sequence length="411" mass="44074">MRRVVITGIGVVSAIGNTLEEYYDSLIRGVSGGGIITHFDPTDFPSKVACEVKGFDPLNYLEPKEAKRMDRFVQFAMATSMMAVEDSGIDFEKYDPYRVGVLIGSGIGGIATLEKEHSVLLKSGPRRVSPLLIPMMIINMASGQVAMKFGVKGPNKTVVTACATSAHAIGDAFRIVKSGEADVMIAGGSEAAITPVGHAGFCSMKALSTRNDEPEKASRPFDAERDGFVTGEGGGVFILEDLESAKKRDAKIYAEIIGYGATADAYHLTAPDPDGMGATKAMEFAIRDAGISTDDIDYINAHGTSTKLNDAVETKAIKNLFGERAYKIVVSSTKSMVGHLLGAAGIVESIATVMCIRNNVVHPTINYEYKDPECDLDYVPNEAREMNINYAISNSFAFGGQNASLVFKKFE</sequence>
<dbReference type="UniPathway" id="UPA00094"/>
<evidence type="ECO:0000256" key="4">
    <source>
        <dbReference type="ARBA" id="ARBA00014657"/>
    </source>
</evidence>
<dbReference type="SUPFAM" id="SSF53901">
    <property type="entry name" value="Thiolase-like"/>
    <property type="match status" value="2"/>
</dbReference>
<evidence type="ECO:0000256" key="3">
    <source>
        <dbReference type="ARBA" id="ARBA00012356"/>
    </source>
</evidence>
<dbReference type="InterPro" id="IPR016039">
    <property type="entry name" value="Thiolase-like"/>
</dbReference>
<dbReference type="AlphaFoldDB" id="A0A1W9S0M4"/>
<protein>
    <recommendedName>
        <fullName evidence="4 11">3-oxoacyl-[acyl-carrier-protein] synthase 2</fullName>
        <ecNumber evidence="3 11">2.3.1.179</ecNumber>
    </recommendedName>
</protein>
<evidence type="ECO:0000313" key="15">
    <source>
        <dbReference type="EMBL" id="OQX90344.1"/>
    </source>
</evidence>
<evidence type="ECO:0000256" key="8">
    <source>
        <dbReference type="ARBA" id="ARBA00023098"/>
    </source>
</evidence>
<dbReference type="FunFam" id="3.40.47.10:FF:000009">
    <property type="entry name" value="3-oxoacyl-[acyl-carrier-protein] synthase 2"/>
    <property type="match status" value="1"/>
</dbReference>
<evidence type="ECO:0000256" key="13">
    <source>
        <dbReference type="RuleBase" id="RU003694"/>
    </source>
</evidence>
<evidence type="ECO:0000256" key="5">
    <source>
        <dbReference type="ARBA" id="ARBA00022516"/>
    </source>
</evidence>
<comment type="function">
    <text evidence="11">Involved in the type II fatty acid elongation cycle. Catalyzes the elongation of a wide range of acyl-ACP by the addition of two carbons from malonyl-ACP to an acyl acceptor. Can efficiently catalyze the conversion of palmitoleoyl-ACP (cis-hexadec-9-enoyl-ACP) to cis-vaccenoyl-ACP (cis-octadec-11-enoyl-ACP), an essential step in the thermal regulation of fatty acid composition.</text>
</comment>
<dbReference type="PANTHER" id="PTHR11712:SF336">
    <property type="entry name" value="3-OXOACYL-[ACYL-CARRIER-PROTEIN] SYNTHASE, MITOCHONDRIAL"/>
    <property type="match status" value="1"/>
</dbReference>
<organism evidence="15 16">
    <name type="scientific">Candidatus Coatesbacteria bacterium 4484_99</name>
    <dbReference type="NCBI Taxonomy" id="1970774"/>
    <lineage>
        <taxon>Bacteria</taxon>
        <taxon>Candidatus Coatesiibacteriota</taxon>
    </lineage>
</organism>
<dbReference type="GO" id="GO:0005829">
    <property type="term" value="C:cytosol"/>
    <property type="evidence" value="ECO:0007669"/>
    <property type="project" value="TreeGrafter"/>
</dbReference>
<dbReference type="InterPro" id="IPR000794">
    <property type="entry name" value="Beta-ketoacyl_synthase"/>
</dbReference>
<evidence type="ECO:0000259" key="14">
    <source>
        <dbReference type="PROSITE" id="PS52004"/>
    </source>
</evidence>
<gene>
    <name evidence="15" type="ORF">B6D57_03620</name>
</gene>
<dbReference type="NCBIfam" id="NF004970">
    <property type="entry name" value="PRK06333.1"/>
    <property type="match status" value="1"/>
</dbReference>
<evidence type="ECO:0000256" key="9">
    <source>
        <dbReference type="ARBA" id="ARBA00023160"/>
    </source>
</evidence>
<dbReference type="EC" id="2.3.1.179" evidence="3 11"/>
<comment type="caution">
    <text evidence="15">The sequence shown here is derived from an EMBL/GenBank/DDBJ whole genome shotgun (WGS) entry which is preliminary data.</text>
</comment>
<evidence type="ECO:0000256" key="7">
    <source>
        <dbReference type="ARBA" id="ARBA00022832"/>
    </source>
</evidence>
<dbReference type="InterPro" id="IPR014031">
    <property type="entry name" value="Ketoacyl_synth_C"/>
</dbReference>
<dbReference type="Gene3D" id="3.40.47.10">
    <property type="match status" value="1"/>
</dbReference>
<keyword evidence="8" id="KW-0443">Lipid metabolism</keyword>
<keyword evidence="6 11" id="KW-0808">Transferase</keyword>
<evidence type="ECO:0000256" key="1">
    <source>
        <dbReference type="ARBA" id="ARBA00005194"/>
    </source>
</evidence>
<evidence type="ECO:0000256" key="2">
    <source>
        <dbReference type="ARBA" id="ARBA00008467"/>
    </source>
</evidence>
<dbReference type="Pfam" id="PF02801">
    <property type="entry name" value="Ketoacyl-synt_C"/>
    <property type="match status" value="1"/>
</dbReference>
<dbReference type="Pfam" id="PF00109">
    <property type="entry name" value="ketoacyl-synt"/>
    <property type="match status" value="1"/>
</dbReference>
<keyword evidence="7" id="KW-0276">Fatty acid metabolism</keyword>
<evidence type="ECO:0000256" key="12">
    <source>
        <dbReference type="PIRSR" id="PIRSR000447-1"/>
    </source>
</evidence>
<evidence type="ECO:0000256" key="11">
    <source>
        <dbReference type="PIRNR" id="PIRNR000447"/>
    </source>
</evidence>
<feature type="domain" description="Ketosynthase family 3 (KS3)" evidence="14">
    <location>
        <begin position="1"/>
        <end position="409"/>
    </location>
</feature>
<comment type="catalytic activity">
    <reaction evidence="11">
        <text>a fatty acyl-[ACP] + malonyl-[ACP] + H(+) = a 3-oxoacyl-[ACP] + holo-[ACP] + CO2</text>
        <dbReference type="Rhea" id="RHEA:22836"/>
        <dbReference type="Rhea" id="RHEA-COMP:9623"/>
        <dbReference type="Rhea" id="RHEA-COMP:9685"/>
        <dbReference type="Rhea" id="RHEA-COMP:9916"/>
        <dbReference type="Rhea" id="RHEA-COMP:14125"/>
        <dbReference type="ChEBI" id="CHEBI:15378"/>
        <dbReference type="ChEBI" id="CHEBI:16526"/>
        <dbReference type="ChEBI" id="CHEBI:64479"/>
        <dbReference type="ChEBI" id="CHEBI:78449"/>
        <dbReference type="ChEBI" id="CHEBI:78776"/>
        <dbReference type="ChEBI" id="CHEBI:138651"/>
    </reaction>
</comment>
<comment type="pathway">
    <text evidence="1 11">Lipid metabolism; fatty acid biosynthesis.</text>
</comment>
<feature type="active site" description="For beta-ketoacyl synthase activity" evidence="12">
    <location>
        <position position="162"/>
    </location>
</feature>
<keyword evidence="10 11" id="KW-0012">Acyltransferase</keyword>
<accession>A0A1W9S0M4</accession>
<dbReference type="Proteomes" id="UP000192611">
    <property type="component" value="Unassembled WGS sequence"/>
</dbReference>
<evidence type="ECO:0000256" key="6">
    <source>
        <dbReference type="ARBA" id="ARBA00022679"/>
    </source>
</evidence>
<reference evidence="16" key="1">
    <citation type="submission" date="2017-03" db="EMBL/GenBank/DDBJ databases">
        <title>Novel pathways for hydrocarbon cycling and metabolic interdependencies in hydrothermal sediment communities.</title>
        <authorList>
            <person name="Dombrowski N."/>
            <person name="Seitz K."/>
            <person name="Teske A."/>
            <person name="Baker B."/>
        </authorList>
    </citation>
    <scope>NUCLEOTIDE SEQUENCE [LARGE SCALE GENOMIC DNA]</scope>
</reference>
<name>A0A1W9S0M4_9BACT</name>
<keyword evidence="5 11" id="KW-0444">Lipid biosynthesis</keyword>
<dbReference type="NCBIfam" id="NF005589">
    <property type="entry name" value="PRK07314.1"/>
    <property type="match status" value="1"/>
</dbReference>
<comment type="similarity">
    <text evidence="2 11 13">Belongs to the thiolase-like superfamily. Beta-ketoacyl-ACP synthases family.</text>
</comment>
<dbReference type="InterPro" id="IPR014030">
    <property type="entry name" value="Ketoacyl_synth_N"/>
</dbReference>
<dbReference type="CDD" id="cd00834">
    <property type="entry name" value="KAS_I_II"/>
    <property type="match status" value="1"/>
</dbReference>
<dbReference type="PROSITE" id="PS52004">
    <property type="entry name" value="KS3_2"/>
    <property type="match status" value="1"/>
</dbReference>
<dbReference type="NCBIfam" id="TIGR03150">
    <property type="entry name" value="fabF"/>
    <property type="match status" value="1"/>
</dbReference>
<dbReference type="EMBL" id="NATQ01000066">
    <property type="protein sequence ID" value="OQX90344.1"/>
    <property type="molecule type" value="Genomic_DNA"/>
</dbReference>
<dbReference type="SMART" id="SM00825">
    <property type="entry name" value="PKS_KS"/>
    <property type="match status" value="1"/>
</dbReference>
<dbReference type="PROSITE" id="PS00606">
    <property type="entry name" value="KS3_1"/>
    <property type="match status" value="1"/>
</dbReference>
<evidence type="ECO:0000256" key="10">
    <source>
        <dbReference type="ARBA" id="ARBA00023315"/>
    </source>
</evidence>
<keyword evidence="9 11" id="KW-0275">Fatty acid biosynthesis</keyword>